<accession>A0A9P6H6R9</accession>
<evidence type="ECO:0000313" key="2">
    <source>
        <dbReference type="EMBL" id="KAF9780715.1"/>
    </source>
</evidence>
<comment type="caution">
    <text evidence="2">The sequence shown here is derived from an EMBL/GenBank/DDBJ whole genome shotgun (WGS) entry which is preliminary data.</text>
</comment>
<feature type="compositionally biased region" description="Basic and acidic residues" evidence="1">
    <location>
        <begin position="92"/>
        <end position="107"/>
    </location>
</feature>
<protein>
    <submittedName>
        <fullName evidence="2">Uncharacterized protein</fullName>
    </submittedName>
</protein>
<organism evidence="2 3">
    <name type="scientific">Thelephora terrestris</name>
    <dbReference type="NCBI Taxonomy" id="56493"/>
    <lineage>
        <taxon>Eukaryota</taxon>
        <taxon>Fungi</taxon>
        <taxon>Dikarya</taxon>
        <taxon>Basidiomycota</taxon>
        <taxon>Agaricomycotina</taxon>
        <taxon>Agaricomycetes</taxon>
        <taxon>Thelephorales</taxon>
        <taxon>Thelephoraceae</taxon>
        <taxon>Thelephora</taxon>
    </lineage>
</organism>
<reference evidence="2" key="2">
    <citation type="submission" date="2020-11" db="EMBL/GenBank/DDBJ databases">
        <authorList>
            <consortium name="DOE Joint Genome Institute"/>
            <person name="Kuo A."/>
            <person name="Miyauchi S."/>
            <person name="Kiss E."/>
            <person name="Drula E."/>
            <person name="Kohler A."/>
            <person name="Sanchez-Garcia M."/>
            <person name="Andreopoulos B."/>
            <person name="Barry K.W."/>
            <person name="Bonito G."/>
            <person name="Buee M."/>
            <person name="Carver A."/>
            <person name="Chen C."/>
            <person name="Cichocki N."/>
            <person name="Clum A."/>
            <person name="Culley D."/>
            <person name="Crous P.W."/>
            <person name="Fauchery L."/>
            <person name="Girlanda M."/>
            <person name="Hayes R."/>
            <person name="Keri Z."/>
            <person name="Labutti K."/>
            <person name="Lipzen A."/>
            <person name="Lombard V."/>
            <person name="Magnuson J."/>
            <person name="Maillard F."/>
            <person name="Morin E."/>
            <person name="Murat C."/>
            <person name="Nolan M."/>
            <person name="Ohm R."/>
            <person name="Pangilinan J."/>
            <person name="Pereira M."/>
            <person name="Perotto S."/>
            <person name="Peter M."/>
            <person name="Riley R."/>
            <person name="Sitrit Y."/>
            <person name="Stielow B."/>
            <person name="Szollosi G."/>
            <person name="Zifcakova L."/>
            <person name="Stursova M."/>
            <person name="Spatafora J.W."/>
            <person name="Tedersoo L."/>
            <person name="Vaario L.-M."/>
            <person name="Yamada A."/>
            <person name="Yan M."/>
            <person name="Wang P."/>
            <person name="Xu J."/>
            <person name="Bruns T."/>
            <person name="Baldrian P."/>
            <person name="Vilgalys R."/>
            <person name="Henrissat B."/>
            <person name="Grigoriev I.V."/>
            <person name="Hibbett D."/>
            <person name="Nagy L.G."/>
            <person name="Martin F.M."/>
        </authorList>
    </citation>
    <scope>NUCLEOTIDE SEQUENCE</scope>
    <source>
        <strain evidence="2">UH-Tt-Lm1</strain>
    </source>
</reference>
<sequence>MPSSDRGPSPGQDGGENPPPPNPDKDQRGSAMDVVAEVKLTRRRGRGIRRLVSLCGTVTQLVAEYDRRLLGSESDGGGDDGDDDDGGDGDGDEHLTPENKEETRSGDRQPAAKLWFRAEFPHTQSGLQFSKPFFSRVPYVTRNLKTCSASGHNNLQLGDGVSAKITSRARNRSLPRKLSDQAIEFSPETRPLRGVNITLFLNDALTVSMPQKQRKRRSEAQVRHSALLHKSHSDPLTYYVASLEEATDTVEKQRERARLAELDAEHSKKALARERSKVCLLANIDETDDETRLTRLLRFKRS</sequence>
<feature type="region of interest" description="Disordered" evidence="1">
    <location>
        <begin position="1"/>
        <end position="35"/>
    </location>
</feature>
<feature type="region of interest" description="Disordered" evidence="1">
    <location>
        <begin position="69"/>
        <end position="109"/>
    </location>
</feature>
<proteinExistence type="predicted"/>
<evidence type="ECO:0000313" key="3">
    <source>
        <dbReference type="Proteomes" id="UP000736335"/>
    </source>
</evidence>
<name>A0A9P6H6R9_9AGAM</name>
<evidence type="ECO:0000256" key="1">
    <source>
        <dbReference type="SAM" id="MobiDB-lite"/>
    </source>
</evidence>
<feature type="compositionally biased region" description="Acidic residues" evidence="1">
    <location>
        <begin position="76"/>
        <end position="91"/>
    </location>
</feature>
<dbReference type="Proteomes" id="UP000736335">
    <property type="component" value="Unassembled WGS sequence"/>
</dbReference>
<dbReference type="AlphaFoldDB" id="A0A9P6H6R9"/>
<keyword evidence="3" id="KW-1185">Reference proteome</keyword>
<dbReference type="EMBL" id="WIUZ02000015">
    <property type="protein sequence ID" value="KAF9780715.1"/>
    <property type="molecule type" value="Genomic_DNA"/>
</dbReference>
<reference evidence="2" key="1">
    <citation type="journal article" date="2020" name="Nat. Commun.">
        <title>Large-scale genome sequencing of mycorrhizal fungi provides insights into the early evolution of symbiotic traits.</title>
        <authorList>
            <person name="Miyauchi S."/>
            <person name="Kiss E."/>
            <person name="Kuo A."/>
            <person name="Drula E."/>
            <person name="Kohler A."/>
            <person name="Sanchez-Garcia M."/>
            <person name="Morin E."/>
            <person name="Andreopoulos B."/>
            <person name="Barry K.W."/>
            <person name="Bonito G."/>
            <person name="Buee M."/>
            <person name="Carver A."/>
            <person name="Chen C."/>
            <person name="Cichocki N."/>
            <person name="Clum A."/>
            <person name="Culley D."/>
            <person name="Crous P.W."/>
            <person name="Fauchery L."/>
            <person name="Girlanda M."/>
            <person name="Hayes R.D."/>
            <person name="Keri Z."/>
            <person name="LaButti K."/>
            <person name="Lipzen A."/>
            <person name="Lombard V."/>
            <person name="Magnuson J."/>
            <person name="Maillard F."/>
            <person name="Murat C."/>
            <person name="Nolan M."/>
            <person name="Ohm R.A."/>
            <person name="Pangilinan J."/>
            <person name="Pereira M.F."/>
            <person name="Perotto S."/>
            <person name="Peter M."/>
            <person name="Pfister S."/>
            <person name="Riley R."/>
            <person name="Sitrit Y."/>
            <person name="Stielow J.B."/>
            <person name="Szollosi G."/>
            <person name="Zifcakova L."/>
            <person name="Stursova M."/>
            <person name="Spatafora J.W."/>
            <person name="Tedersoo L."/>
            <person name="Vaario L.M."/>
            <person name="Yamada A."/>
            <person name="Yan M."/>
            <person name="Wang P."/>
            <person name="Xu J."/>
            <person name="Bruns T."/>
            <person name="Baldrian P."/>
            <person name="Vilgalys R."/>
            <person name="Dunand C."/>
            <person name="Henrissat B."/>
            <person name="Grigoriev I.V."/>
            <person name="Hibbett D."/>
            <person name="Nagy L.G."/>
            <person name="Martin F.M."/>
        </authorList>
    </citation>
    <scope>NUCLEOTIDE SEQUENCE</scope>
    <source>
        <strain evidence="2">UH-Tt-Lm1</strain>
    </source>
</reference>
<gene>
    <name evidence="2" type="ORF">BJ322DRAFT_1023451</name>
</gene>